<dbReference type="InterPro" id="IPR038492">
    <property type="entry name" value="GBBH-like_N_sf"/>
</dbReference>
<dbReference type="InterPro" id="IPR042098">
    <property type="entry name" value="TauD-like_sf"/>
</dbReference>
<gene>
    <name evidence="8" type="ORF">BJP34_30050</name>
</gene>
<dbReference type="Gene3D" id="3.30.2020.30">
    <property type="match status" value="1"/>
</dbReference>
<keyword evidence="5" id="KW-0560">Oxidoreductase</keyword>
<reference evidence="9" key="1">
    <citation type="submission" date="2016-10" db="EMBL/GenBank/DDBJ databases">
        <title>Comparative genomics uncovers the prolific and rare metabolic potential of the cyanobacterial genus Moorea.</title>
        <authorList>
            <person name="Leao T."/>
            <person name="Castelao G."/>
            <person name="Korobeynikov A."/>
            <person name="Monroe E.A."/>
            <person name="Podell S."/>
            <person name="Glukhov E."/>
            <person name="Allen E."/>
            <person name="Gerwick W.H."/>
            <person name="Gerwick L."/>
        </authorList>
    </citation>
    <scope>NUCLEOTIDE SEQUENCE [LARGE SCALE GENOMIC DNA]</scope>
    <source>
        <strain evidence="9">PAL-8-15-08-1</strain>
    </source>
</reference>
<evidence type="ECO:0000313" key="9">
    <source>
        <dbReference type="Proteomes" id="UP000177870"/>
    </source>
</evidence>
<dbReference type="SUPFAM" id="SSF51197">
    <property type="entry name" value="Clavaminate synthase-like"/>
    <property type="match status" value="1"/>
</dbReference>
<dbReference type="GO" id="GO:0046872">
    <property type="term" value="F:metal ion binding"/>
    <property type="evidence" value="ECO:0007669"/>
    <property type="project" value="UniProtKB-KW"/>
</dbReference>
<dbReference type="PANTHER" id="PTHR10696:SF25">
    <property type="entry name" value="OXIDOREDUCTASE AIM17-RELATED"/>
    <property type="match status" value="1"/>
</dbReference>
<dbReference type="GO" id="GO:0051213">
    <property type="term" value="F:dioxygenase activity"/>
    <property type="evidence" value="ECO:0007669"/>
    <property type="project" value="UniProtKB-KW"/>
</dbReference>
<evidence type="ECO:0000259" key="7">
    <source>
        <dbReference type="Pfam" id="PF02668"/>
    </source>
</evidence>
<dbReference type="InterPro" id="IPR050411">
    <property type="entry name" value="AlphaKG_dependent_hydroxylases"/>
</dbReference>
<feature type="domain" description="TauD/TfdA-like" evidence="7">
    <location>
        <begin position="128"/>
        <end position="351"/>
    </location>
</feature>
<evidence type="ECO:0000256" key="1">
    <source>
        <dbReference type="ARBA" id="ARBA00001954"/>
    </source>
</evidence>
<dbReference type="Gene3D" id="3.60.130.10">
    <property type="entry name" value="Clavaminate synthase-like"/>
    <property type="match status" value="1"/>
</dbReference>
<dbReference type="GO" id="GO:0045329">
    <property type="term" value="P:carnitine biosynthetic process"/>
    <property type="evidence" value="ECO:0007669"/>
    <property type="project" value="TreeGrafter"/>
</dbReference>
<keyword evidence="6" id="KW-0408">Iron</keyword>
<dbReference type="EMBL" id="CP017599">
    <property type="protein sequence ID" value="AOX03121.1"/>
    <property type="molecule type" value="Genomic_DNA"/>
</dbReference>
<comment type="similarity">
    <text evidence="2">Belongs to the gamma-BBH/TMLD family.</text>
</comment>
<comment type="cofactor">
    <cofactor evidence="1">
        <name>Fe(2+)</name>
        <dbReference type="ChEBI" id="CHEBI:29033"/>
    </cofactor>
</comment>
<evidence type="ECO:0000256" key="3">
    <source>
        <dbReference type="ARBA" id="ARBA00022723"/>
    </source>
</evidence>
<dbReference type="STRING" id="1458985.BJP34_30050"/>
<dbReference type="PANTHER" id="PTHR10696">
    <property type="entry name" value="GAMMA-BUTYROBETAINE HYDROXYLASE-RELATED"/>
    <property type="match status" value="1"/>
</dbReference>
<sequence length="393" mass="45751">MLSSTPSSINLQDSFLVLENKRFHYIWLRHHCLCPQCCDPWSGQKIYDISACTDLPKPLSATLKGENLVIDWQEYPPHQSVFPISWLLNHAYDPEPNPNFEPEYILWDTDWLRAHPPQQHDFRNCNRETWMNQLYVLGFTLIKNVPHEALESFLTLIGPIREYARDGKFSILKSVRPSSEYACSDLGSLSNELIPHNDIVSCDASPIVGALYCVDNTTSGGESILIDGFKMAEDLRREEPEHFSALTEILVDYWHYFDCGSYLMRSKKPIIQLNRQDEVVSIYYSYKNMNINLPFDQIQRFYEALSVFMGYVRSQKYQYNFRIQAGDCLLFNNSRMLHGRKSFDPSTGFRYLETAAVEWDYLRSLLNLKYLQHPAIEALSILNTHRSGVQYSY</sequence>
<evidence type="ECO:0000313" key="8">
    <source>
        <dbReference type="EMBL" id="AOX03121.1"/>
    </source>
</evidence>
<protein>
    <recommendedName>
        <fullName evidence="7">TauD/TfdA-like domain-containing protein</fullName>
    </recommendedName>
</protein>
<dbReference type="Pfam" id="PF02668">
    <property type="entry name" value="TauD"/>
    <property type="match status" value="1"/>
</dbReference>
<accession>A0A1D8TZP5</accession>
<organism evidence="8 9">
    <name type="scientific">Moorena producens PAL-8-15-08-1</name>
    <dbReference type="NCBI Taxonomy" id="1458985"/>
    <lineage>
        <taxon>Bacteria</taxon>
        <taxon>Bacillati</taxon>
        <taxon>Cyanobacteriota</taxon>
        <taxon>Cyanophyceae</taxon>
        <taxon>Coleofasciculales</taxon>
        <taxon>Coleofasciculaceae</taxon>
        <taxon>Moorena</taxon>
    </lineage>
</organism>
<evidence type="ECO:0000256" key="2">
    <source>
        <dbReference type="ARBA" id="ARBA00008654"/>
    </source>
</evidence>
<dbReference type="AlphaFoldDB" id="A0A1D8TZP5"/>
<evidence type="ECO:0000256" key="5">
    <source>
        <dbReference type="ARBA" id="ARBA00023002"/>
    </source>
</evidence>
<evidence type="ECO:0000256" key="6">
    <source>
        <dbReference type="ARBA" id="ARBA00023004"/>
    </source>
</evidence>
<dbReference type="RefSeq" id="WP_070395512.1">
    <property type="nucleotide sequence ID" value="NZ_CP017599.1"/>
</dbReference>
<dbReference type="KEGG" id="mpro:BJP34_30050"/>
<name>A0A1D8TZP5_9CYAN</name>
<evidence type="ECO:0000256" key="4">
    <source>
        <dbReference type="ARBA" id="ARBA00022964"/>
    </source>
</evidence>
<dbReference type="InterPro" id="IPR003819">
    <property type="entry name" value="TauD/TfdA-like"/>
</dbReference>
<dbReference type="Proteomes" id="UP000177870">
    <property type="component" value="Chromosome"/>
</dbReference>
<keyword evidence="3" id="KW-0479">Metal-binding</keyword>
<keyword evidence="4" id="KW-0223">Dioxygenase</keyword>
<proteinExistence type="inferred from homology"/>